<feature type="transmembrane region" description="Helical" evidence="7">
    <location>
        <begin position="93"/>
        <end position="113"/>
    </location>
</feature>
<comment type="similarity">
    <text evidence="2 7">Belongs to the derlin family.</text>
</comment>
<dbReference type="EMBL" id="QEAN01000455">
    <property type="protein sequence ID" value="TPX36423.1"/>
    <property type="molecule type" value="Genomic_DNA"/>
</dbReference>
<feature type="transmembrane region" description="Helical" evidence="7">
    <location>
        <begin position="147"/>
        <end position="165"/>
    </location>
</feature>
<keyword evidence="6 7" id="KW-0472">Membrane</keyword>
<comment type="subcellular location">
    <subcellularLocation>
        <location evidence="1 7">Endoplasmic reticulum membrane</location>
        <topology evidence="1 7">Multi-pass membrane protein</topology>
    </subcellularLocation>
</comment>
<accession>A0A507CI46</accession>
<dbReference type="GO" id="GO:0006950">
    <property type="term" value="P:response to stress"/>
    <property type="evidence" value="ECO:0007669"/>
    <property type="project" value="UniProtKB-ARBA"/>
</dbReference>
<reference evidence="11 12" key="1">
    <citation type="journal article" date="2019" name="Sci. Rep.">
        <title>Comparative genomics of chytrid fungi reveal insights into the obligate biotrophic and pathogenic lifestyle of Synchytrium endobioticum.</title>
        <authorList>
            <person name="van de Vossenberg B.T.L.H."/>
            <person name="Warris S."/>
            <person name="Nguyen H.D.T."/>
            <person name="van Gent-Pelzer M.P.E."/>
            <person name="Joly D.L."/>
            <person name="van de Geest H.C."/>
            <person name="Bonants P.J.M."/>
            <person name="Smith D.S."/>
            <person name="Levesque C.A."/>
            <person name="van der Lee T.A.J."/>
        </authorList>
    </citation>
    <scope>NUCLEOTIDE SEQUENCE [LARGE SCALE GENOMIC DNA]</scope>
    <source>
        <strain evidence="10 12">LEV6574</strain>
        <strain evidence="9 11">MB42</strain>
    </source>
</reference>
<dbReference type="Proteomes" id="UP000320475">
    <property type="component" value="Unassembled WGS sequence"/>
</dbReference>
<protein>
    <recommendedName>
        <fullName evidence="7">Derlin</fullName>
    </recommendedName>
</protein>
<keyword evidence="11" id="KW-1185">Reference proteome</keyword>
<evidence type="ECO:0000256" key="2">
    <source>
        <dbReference type="ARBA" id="ARBA00008917"/>
    </source>
</evidence>
<keyword evidence="3 7" id="KW-0812">Transmembrane</keyword>
<dbReference type="PANTHER" id="PTHR11009">
    <property type="entry name" value="DER1-LIKE PROTEIN, DERLIN"/>
    <property type="match status" value="1"/>
</dbReference>
<dbReference type="Pfam" id="PF04511">
    <property type="entry name" value="DER1"/>
    <property type="match status" value="1"/>
</dbReference>
<evidence type="ECO:0000256" key="1">
    <source>
        <dbReference type="ARBA" id="ARBA00004477"/>
    </source>
</evidence>
<sequence length="253" mass="29335">MPHGPFEDYMEIPLVTRVYITAVCLTSLACQLNLVSAFHLHFNWDLIWRGRQYWRLMTSFLYFGNFSLDFLFHLFFLVRYSRALEEGSFRNRTADYFWMLFLGAISIIIITPWTTARSAIPFLSSPLTFFLVYVWSRRNTAITMSFLGLFTFTAPYLPWVLLGFTVLMHNVWPSGDLIGMAVGHLYYFLEDVYPRMEGRENHRPLATPELVKRLFDDVLRDRDDAHLPPMAGGDGGRNHDAVGNEPRNDAGPM</sequence>
<evidence type="ECO:0000256" key="8">
    <source>
        <dbReference type="SAM" id="MobiDB-lite"/>
    </source>
</evidence>
<evidence type="ECO:0000256" key="6">
    <source>
        <dbReference type="ARBA" id="ARBA00023136"/>
    </source>
</evidence>
<evidence type="ECO:0000256" key="4">
    <source>
        <dbReference type="ARBA" id="ARBA00022824"/>
    </source>
</evidence>
<dbReference type="STRING" id="286115.A0A507CI46"/>
<dbReference type="AlphaFoldDB" id="A0A507CI46"/>
<dbReference type="SUPFAM" id="SSF144091">
    <property type="entry name" value="Rhomboid-like"/>
    <property type="match status" value="1"/>
</dbReference>
<keyword evidence="4 7" id="KW-0256">Endoplasmic reticulum</keyword>
<dbReference type="InterPro" id="IPR035952">
    <property type="entry name" value="Rhomboid-like_sf"/>
</dbReference>
<gene>
    <name evidence="10" type="ORF">SeLEV6574_g07449</name>
    <name evidence="9" type="ORF">SeMB42_g07085</name>
</gene>
<evidence type="ECO:0000256" key="5">
    <source>
        <dbReference type="ARBA" id="ARBA00022989"/>
    </source>
</evidence>
<evidence type="ECO:0000256" key="7">
    <source>
        <dbReference type="RuleBase" id="RU363059"/>
    </source>
</evidence>
<dbReference type="InterPro" id="IPR007599">
    <property type="entry name" value="DER1"/>
</dbReference>
<dbReference type="GO" id="GO:0005789">
    <property type="term" value="C:endoplasmic reticulum membrane"/>
    <property type="evidence" value="ECO:0007669"/>
    <property type="project" value="UniProtKB-SubCell"/>
</dbReference>
<feature type="transmembrane region" description="Helical" evidence="7">
    <location>
        <begin position="18"/>
        <end position="40"/>
    </location>
</feature>
<dbReference type="Proteomes" id="UP000317494">
    <property type="component" value="Unassembled WGS sequence"/>
</dbReference>
<evidence type="ECO:0000256" key="3">
    <source>
        <dbReference type="ARBA" id="ARBA00022692"/>
    </source>
</evidence>
<evidence type="ECO:0000313" key="10">
    <source>
        <dbReference type="EMBL" id="TPX39039.1"/>
    </source>
</evidence>
<evidence type="ECO:0000313" key="9">
    <source>
        <dbReference type="EMBL" id="TPX36423.1"/>
    </source>
</evidence>
<comment type="function">
    <text evidence="7">May be involved in the degradation of misfolded endoplasmic reticulum (ER) luminal proteins.</text>
</comment>
<dbReference type="OrthoDB" id="1716531at2759"/>
<name>A0A507CI46_9FUNG</name>
<dbReference type="VEuPathDB" id="FungiDB:SeMB42_g07085"/>
<proteinExistence type="inferred from homology"/>
<feature type="compositionally biased region" description="Basic and acidic residues" evidence="8">
    <location>
        <begin position="236"/>
        <end position="253"/>
    </location>
</feature>
<feature type="transmembrane region" description="Helical" evidence="7">
    <location>
        <begin position="60"/>
        <end position="81"/>
    </location>
</feature>
<dbReference type="EMBL" id="QEAM01000529">
    <property type="protein sequence ID" value="TPX39039.1"/>
    <property type="molecule type" value="Genomic_DNA"/>
</dbReference>
<organism evidence="10 12">
    <name type="scientific">Synchytrium endobioticum</name>
    <dbReference type="NCBI Taxonomy" id="286115"/>
    <lineage>
        <taxon>Eukaryota</taxon>
        <taxon>Fungi</taxon>
        <taxon>Fungi incertae sedis</taxon>
        <taxon>Chytridiomycota</taxon>
        <taxon>Chytridiomycota incertae sedis</taxon>
        <taxon>Chytridiomycetes</taxon>
        <taxon>Synchytriales</taxon>
        <taxon>Synchytriaceae</taxon>
        <taxon>Synchytrium</taxon>
    </lineage>
</organism>
<evidence type="ECO:0000313" key="12">
    <source>
        <dbReference type="Proteomes" id="UP000320475"/>
    </source>
</evidence>
<feature type="region of interest" description="Disordered" evidence="8">
    <location>
        <begin position="226"/>
        <end position="253"/>
    </location>
</feature>
<comment type="caution">
    <text evidence="10">The sequence shown here is derived from an EMBL/GenBank/DDBJ whole genome shotgun (WGS) entry which is preliminary data.</text>
</comment>
<keyword evidence="5 7" id="KW-1133">Transmembrane helix</keyword>
<evidence type="ECO:0000313" key="11">
    <source>
        <dbReference type="Proteomes" id="UP000317494"/>
    </source>
</evidence>